<protein>
    <submittedName>
        <fullName evidence="2">Uncharacterized protein</fullName>
    </submittedName>
</protein>
<comment type="caution">
    <text evidence="2">The sequence shown here is derived from an EMBL/GenBank/DDBJ whole genome shotgun (WGS) entry which is preliminary data.</text>
</comment>
<evidence type="ECO:0000313" key="2">
    <source>
        <dbReference type="EMBL" id="KAH0737726.1"/>
    </source>
</evidence>
<evidence type="ECO:0000256" key="1">
    <source>
        <dbReference type="SAM" id="MobiDB-lite"/>
    </source>
</evidence>
<proteinExistence type="predicted"/>
<dbReference type="EMBL" id="JAIVGD010000028">
    <property type="protein sequence ID" value="KAH0737726.1"/>
    <property type="molecule type" value="Genomic_DNA"/>
</dbReference>
<keyword evidence="3" id="KW-1185">Reference proteome</keyword>
<feature type="region of interest" description="Disordered" evidence="1">
    <location>
        <begin position="40"/>
        <end position="64"/>
    </location>
</feature>
<sequence length="64" mass="7432">MERNPRLLLWNLQKGAAPARTTTPAAFPSPTLRRNVQELRRHPPGRSNFSQTPWIRSDEDFFNS</sequence>
<name>A0ABQ7TSN9_SOLTU</name>
<organism evidence="2 3">
    <name type="scientific">Solanum tuberosum</name>
    <name type="common">Potato</name>
    <dbReference type="NCBI Taxonomy" id="4113"/>
    <lineage>
        <taxon>Eukaryota</taxon>
        <taxon>Viridiplantae</taxon>
        <taxon>Streptophyta</taxon>
        <taxon>Embryophyta</taxon>
        <taxon>Tracheophyta</taxon>
        <taxon>Spermatophyta</taxon>
        <taxon>Magnoliopsida</taxon>
        <taxon>eudicotyledons</taxon>
        <taxon>Gunneridae</taxon>
        <taxon>Pentapetalae</taxon>
        <taxon>asterids</taxon>
        <taxon>lamiids</taxon>
        <taxon>Solanales</taxon>
        <taxon>Solanaceae</taxon>
        <taxon>Solanoideae</taxon>
        <taxon>Solaneae</taxon>
        <taxon>Solanum</taxon>
    </lineage>
</organism>
<dbReference type="Proteomes" id="UP000826656">
    <property type="component" value="Unassembled WGS sequence"/>
</dbReference>
<accession>A0ABQ7TSN9</accession>
<reference evidence="2 3" key="1">
    <citation type="journal article" date="2021" name="bioRxiv">
        <title>Chromosome-scale and haplotype-resolved genome assembly of a tetraploid potato cultivar.</title>
        <authorList>
            <person name="Sun H."/>
            <person name="Jiao W.-B."/>
            <person name="Krause K."/>
            <person name="Campoy J.A."/>
            <person name="Goel M."/>
            <person name="Folz-Donahue K."/>
            <person name="Kukat C."/>
            <person name="Huettel B."/>
            <person name="Schneeberger K."/>
        </authorList>
    </citation>
    <scope>NUCLEOTIDE SEQUENCE [LARGE SCALE GENOMIC DNA]</scope>
    <source>
        <strain evidence="2">SolTubOtavaFocal</strain>
        <tissue evidence="2">Leaves</tissue>
    </source>
</reference>
<evidence type="ECO:0000313" key="3">
    <source>
        <dbReference type="Proteomes" id="UP000826656"/>
    </source>
</evidence>
<gene>
    <name evidence="2" type="ORF">KY290_036431</name>
</gene>